<accession>A0AAV7RD65</accession>
<dbReference type="Proteomes" id="UP001066276">
    <property type="component" value="Chromosome 5"/>
</dbReference>
<protein>
    <submittedName>
        <fullName evidence="1">Uncharacterized protein</fullName>
    </submittedName>
</protein>
<proteinExistence type="predicted"/>
<keyword evidence="2" id="KW-1185">Reference proteome</keyword>
<name>A0AAV7RD65_PLEWA</name>
<organism evidence="1 2">
    <name type="scientific">Pleurodeles waltl</name>
    <name type="common">Iberian ribbed newt</name>
    <dbReference type="NCBI Taxonomy" id="8319"/>
    <lineage>
        <taxon>Eukaryota</taxon>
        <taxon>Metazoa</taxon>
        <taxon>Chordata</taxon>
        <taxon>Craniata</taxon>
        <taxon>Vertebrata</taxon>
        <taxon>Euteleostomi</taxon>
        <taxon>Amphibia</taxon>
        <taxon>Batrachia</taxon>
        <taxon>Caudata</taxon>
        <taxon>Salamandroidea</taxon>
        <taxon>Salamandridae</taxon>
        <taxon>Pleurodelinae</taxon>
        <taxon>Pleurodeles</taxon>
    </lineage>
</organism>
<comment type="caution">
    <text evidence="1">The sequence shown here is derived from an EMBL/GenBank/DDBJ whole genome shotgun (WGS) entry which is preliminary data.</text>
</comment>
<evidence type="ECO:0000313" key="1">
    <source>
        <dbReference type="EMBL" id="KAJ1150023.1"/>
    </source>
</evidence>
<evidence type="ECO:0000313" key="2">
    <source>
        <dbReference type="Proteomes" id="UP001066276"/>
    </source>
</evidence>
<reference evidence="1" key="1">
    <citation type="journal article" date="2022" name="bioRxiv">
        <title>Sequencing and chromosome-scale assembly of the giantPleurodeles waltlgenome.</title>
        <authorList>
            <person name="Brown T."/>
            <person name="Elewa A."/>
            <person name="Iarovenko S."/>
            <person name="Subramanian E."/>
            <person name="Araus A.J."/>
            <person name="Petzold A."/>
            <person name="Susuki M."/>
            <person name="Suzuki K.-i.T."/>
            <person name="Hayashi T."/>
            <person name="Toyoda A."/>
            <person name="Oliveira C."/>
            <person name="Osipova E."/>
            <person name="Leigh N.D."/>
            <person name="Simon A."/>
            <person name="Yun M.H."/>
        </authorList>
    </citation>
    <scope>NUCLEOTIDE SEQUENCE</scope>
    <source>
        <strain evidence="1">20211129_DDA</strain>
        <tissue evidence="1">Liver</tissue>
    </source>
</reference>
<gene>
    <name evidence="1" type="ORF">NDU88_002821</name>
</gene>
<sequence length="132" mass="14753">MTGGRGGKAVQQTKLNKYAIQKGSIDAEGPPDWRIPAQTQIAMEEGFPTLYDVMEAIKGVCTSLKSRIDLVTREMGLLRADLRNMASRVKEVKDFTSTLREDIASLKTQVNELQFLTTTMQARLEDCEGRSR</sequence>
<dbReference type="AlphaFoldDB" id="A0AAV7RD65"/>
<dbReference type="EMBL" id="JANPWB010000009">
    <property type="protein sequence ID" value="KAJ1150023.1"/>
    <property type="molecule type" value="Genomic_DNA"/>
</dbReference>